<dbReference type="NCBIfam" id="NF005413">
    <property type="entry name" value="PRK06986.1"/>
    <property type="match status" value="1"/>
</dbReference>
<feature type="domain" description="RNA polymerase sigma-70" evidence="5">
    <location>
        <begin position="220"/>
        <end position="246"/>
    </location>
</feature>
<dbReference type="AlphaFoldDB" id="A0A7X0HQE0"/>
<dbReference type="PIRSF" id="PIRSF000770">
    <property type="entry name" value="RNA_pol_sigma-SigE/K"/>
    <property type="match status" value="1"/>
</dbReference>
<comment type="caution">
    <text evidence="6">The sequence shown here is derived from an EMBL/GenBank/DDBJ whole genome shotgun (WGS) entry which is preliminary data.</text>
</comment>
<dbReference type="Pfam" id="PF04542">
    <property type="entry name" value="Sigma70_r2"/>
    <property type="match status" value="1"/>
</dbReference>
<proteinExistence type="predicted"/>
<dbReference type="Gene3D" id="1.20.140.160">
    <property type="match status" value="1"/>
</dbReference>
<evidence type="ECO:0000256" key="1">
    <source>
        <dbReference type="ARBA" id="ARBA00023015"/>
    </source>
</evidence>
<gene>
    <name evidence="6" type="ORF">HNR53_000455</name>
</gene>
<evidence type="ECO:0000256" key="3">
    <source>
        <dbReference type="ARBA" id="ARBA00023125"/>
    </source>
</evidence>
<dbReference type="PROSITE" id="PS00716">
    <property type="entry name" value="SIGMA70_2"/>
    <property type="match status" value="1"/>
</dbReference>
<keyword evidence="3" id="KW-0238">DNA-binding</keyword>
<protein>
    <submittedName>
        <fullName evidence="6">RNA polymerase sigma factor for flagellar operon FliA</fullName>
    </submittedName>
</protein>
<keyword evidence="6" id="KW-0966">Cell projection</keyword>
<dbReference type="InterPro" id="IPR013324">
    <property type="entry name" value="RNA_pol_sigma_r3/r4-like"/>
</dbReference>
<dbReference type="NCBIfam" id="TIGR02937">
    <property type="entry name" value="sigma70-ECF"/>
    <property type="match status" value="1"/>
</dbReference>
<dbReference type="RefSeq" id="WP_184522333.1">
    <property type="nucleotide sequence ID" value="NZ_JACHGK010000001.1"/>
</dbReference>
<evidence type="ECO:0000313" key="7">
    <source>
        <dbReference type="Proteomes" id="UP000531594"/>
    </source>
</evidence>
<evidence type="ECO:0000313" key="6">
    <source>
        <dbReference type="EMBL" id="MBB6443867.1"/>
    </source>
</evidence>
<dbReference type="CDD" id="cd06171">
    <property type="entry name" value="Sigma70_r4"/>
    <property type="match status" value="1"/>
</dbReference>
<organism evidence="6 7">
    <name type="scientific">Bacillus benzoevorans</name>
    <dbReference type="NCBI Taxonomy" id="1456"/>
    <lineage>
        <taxon>Bacteria</taxon>
        <taxon>Bacillati</taxon>
        <taxon>Bacillota</taxon>
        <taxon>Bacilli</taxon>
        <taxon>Bacillales</taxon>
        <taxon>Bacillaceae</taxon>
        <taxon>Bacillus</taxon>
    </lineage>
</organism>
<keyword evidence="7" id="KW-1185">Reference proteome</keyword>
<evidence type="ECO:0000259" key="5">
    <source>
        <dbReference type="PROSITE" id="PS00716"/>
    </source>
</evidence>
<dbReference type="InterPro" id="IPR014284">
    <property type="entry name" value="RNA_pol_sigma-70_dom"/>
</dbReference>
<dbReference type="PANTHER" id="PTHR30385">
    <property type="entry name" value="SIGMA FACTOR F FLAGELLAR"/>
    <property type="match status" value="1"/>
</dbReference>
<keyword evidence="2" id="KW-0731">Sigma factor</keyword>
<dbReference type="Proteomes" id="UP000531594">
    <property type="component" value="Unassembled WGS sequence"/>
</dbReference>
<dbReference type="NCBIfam" id="TIGR02479">
    <property type="entry name" value="FliA_WhiG"/>
    <property type="match status" value="1"/>
</dbReference>
<keyword evidence="6" id="KW-0969">Cilium</keyword>
<dbReference type="InterPro" id="IPR013325">
    <property type="entry name" value="RNA_pol_sigma_r2"/>
</dbReference>
<dbReference type="InterPro" id="IPR000943">
    <property type="entry name" value="RNA_pol_sigma70"/>
</dbReference>
<dbReference type="SUPFAM" id="SSF88946">
    <property type="entry name" value="Sigma2 domain of RNA polymerase sigma factors"/>
    <property type="match status" value="1"/>
</dbReference>
<accession>A0A7X0HQE0</accession>
<dbReference type="SUPFAM" id="SSF88659">
    <property type="entry name" value="Sigma3 and sigma4 domains of RNA polymerase sigma factors"/>
    <property type="match status" value="2"/>
</dbReference>
<evidence type="ECO:0000256" key="4">
    <source>
        <dbReference type="ARBA" id="ARBA00023163"/>
    </source>
</evidence>
<dbReference type="PRINTS" id="PR00046">
    <property type="entry name" value="SIGMA70FCT"/>
</dbReference>
<dbReference type="EMBL" id="JACHGK010000001">
    <property type="protein sequence ID" value="MBB6443867.1"/>
    <property type="molecule type" value="Genomic_DNA"/>
</dbReference>
<name>A0A7X0HQE0_9BACI</name>
<evidence type="ECO:0000256" key="2">
    <source>
        <dbReference type="ARBA" id="ARBA00023082"/>
    </source>
</evidence>
<sequence length="254" mass="29478">MVHAATEDEQQYWEKWTTSRDEDAGNFLIKKYLSLVSYHVQRISVSLPKNVSREDLKSLGMMGLYDALEKFDPKRDLKFDTYASFRVRGAILDGLRKEDWLPRSTRDKAKKMDAVIGKLEQQYLRNVTAEEIAEELKIPIEEVYTTTNEYFFANVLSLDEGVKEHDDPGLPILTIKDERAVIPEENVLKNEVIQEMSELIAQLNEKEQLVISLFYQEELTLTEIGQIMNLSTSRISQIHSKCIYKLRKALEKLI</sequence>
<dbReference type="InterPro" id="IPR012845">
    <property type="entry name" value="RNA_pol_sigma_FliA_WhiG"/>
</dbReference>
<dbReference type="GO" id="GO:0016987">
    <property type="term" value="F:sigma factor activity"/>
    <property type="evidence" value="ECO:0007669"/>
    <property type="project" value="UniProtKB-KW"/>
</dbReference>
<dbReference type="Pfam" id="PF04539">
    <property type="entry name" value="Sigma70_r3"/>
    <property type="match status" value="1"/>
</dbReference>
<dbReference type="GO" id="GO:0006352">
    <property type="term" value="P:DNA-templated transcription initiation"/>
    <property type="evidence" value="ECO:0007669"/>
    <property type="project" value="InterPro"/>
</dbReference>
<dbReference type="InterPro" id="IPR007630">
    <property type="entry name" value="RNA_pol_sigma70_r4"/>
</dbReference>
<dbReference type="PANTHER" id="PTHR30385:SF7">
    <property type="entry name" value="RNA POLYMERASE SIGMA FACTOR FLIA"/>
    <property type="match status" value="1"/>
</dbReference>
<dbReference type="NCBIfam" id="NF005809">
    <property type="entry name" value="PRK07670.1"/>
    <property type="match status" value="1"/>
</dbReference>
<reference evidence="6 7" key="1">
    <citation type="submission" date="2020-08" db="EMBL/GenBank/DDBJ databases">
        <title>Genomic Encyclopedia of Type Strains, Phase IV (KMG-IV): sequencing the most valuable type-strain genomes for metagenomic binning, comparative biology and taxonomic classification.</title>
        <authorList>
            <person name="Goeker M."/>
        </authorList>
    </citation>
    <scope>NUCLEOTIDE SEQUENCE [LARGE SCALE GENOMIC DNA]</scope>
    <source>
        <strain evidence="6 7">DSM 5391</strain>
    </source>
</reference>
<dbReference type="InterPro" id="IPR007627">
    <property type="entry name" value="RNA_pol_sigma70_r2"/>
</dbReference>
<keyword evidence="1" id="KW-0805">Transcription regulation</keyword>
<dbReference type="Pfam" id="PF04545">
    <property type="entry name" value="Sigma70_r4"/>
    <property type="match status" value="1"/>
</dbReference>
<keyword evidence="4" id="KW-0804">Transcription</keyword>
<dbReference type="GO" id="GO:0003677">
    <property type="term" value="F:DNA binding"/>
    <property type="evidence" value="ECO:0007669"/>
    <property type="project" value="UniProtKB-KW"/>
</dbReference>
<dbReference type="InterPro" id="IPR007624">
    <property type="entry name" value="RNA_pol_sigma70_r3"/>
</dbReference>
<keyword evidence="6" id="KW-0282">Flagellum</keyword>
<dbReference type="GO" id="GO:0003899">
    <property type="term" value="F:DNA-directed RNA polymerase activity"/>
    <property type="evidence" value="ECO:0007669"/>
    <property type="project" value="InterPro"/>
</dbReference>
<dbReference type="Gene3D" id="1.10.1740.10">
    <property type="match status" value="1"/>
</dbReference>